<gene>
    <name evidence="12" type="ORF">C3942_02275</name>
</gene>
<evidence type="ECO:0000256" key="5">
    <source>
        <dbReference type="ARBA" id="ARBA00013211"/>
    </source>
</evidence>
<dbReference type="SMART" id="SM00563">
    <property type="entry name" value="PlsC"/>
    <property type="match status" value="1"/>
</dbReference>
<dbReference type="GO" id="GO:0016020">
    <property type="term" value="C:membrane"/>
    <property type="evidence" value="ECO:0007669"/>
    <property type="project" value="InterPro"/>
</dbReference>
<dbReference type="NCBIfam" id="TIGR00530">
    <property type="entry name" value="AGP_acyltrn"/>
    <property type="match status" value="1"/>
</dbReference>
<reference evidence="12 13" key="1">
    <citation type="submission" date="2018-02" db="EMBL/GenBank/DDBJ databases">
        <title>Genome sequencing of Solimonas sp. HR-BB.</title>
        <authorList>
            <person name="Lee Y."/>
            <person name="Jeon C.O."/>
        </authorList>
    </citation>
    <scope>NUCLEOTIDE SEQUENCE [LARGE SCALE GENOMIC DNA]</scope>
    <source>
        <strain evidence="12 13">HR-BB</strain>
    </source>
</reference>
<organism evidence="12 13">
    <name type="scientific">Solimonas fluminis</name>
    <dbReference type="NCBI Taxonomy" id="2086571"/>
    <lineage>
        <taxon>Bacteria</taxon>
        <taxon>Pseudomonadati</taxon>
        <taxon>Pseudomonadota</taxon>
        <taxon>Gammaproteobacteria</taxon>
        <taxon>Nevskiales</taxon>
        <taxon>Nevskiaceae</taxon>
        <taxon>Solimonas</taxon>
    </lineage>
</organism>
<feature type="domain" description="Phospholipid/glycerol acyltransferase" evidence="11">
    <location>
        <begin position="70"/>
        <end position="184"/>
    </location>
</feature>
<keyword evidence="9" id="KW-1208">Phospholipid metabolism</keyword>
<dbReference type="GO" id="GO:0003841">
    <property type="term" value="F:1-acylglycerol-3-phosphate O-acyltransferase activity"/>
    <property type="evidence" value="ECO:0007669"/>
    <property type="project" value="UniProtKB-UniRule"/>
</dbReference>
<dbReference type="CDD" id="cd07989">
    <property type="entry name" value="LPLAT_AGPAT-like"/>
    <property type="match status" value="1"/>
</dbReference>
<accession>A0A2S5TL63</accession>
<dbReference type="PANTHER" id="PTHR10434:SF11">
    <property type="entry name" value="1-ACYL-SN-GLYCEROL-3-PHOSPHATE ACYLTRANSFERASE"/>
    <property type="match status" value="1"/>
</dbReference>
<dbReference type="RefSeq" id="WP_104228706.1">
    <property type="nucleotide sequence ID" value="NZ_PSNW01000001.1"/>
</dbReference>
<dbReference type="InterPro" id="IPR004552">
    <property type="entry name" value="AGP_acyltrans"/>
</dbReference>
<evidence type="ECO:0000256" key="3">
    <source>
        <dbReference type="ARBA" id="ARBA00005189"/>
    </source>
</evidence>
<comment type="similarity">
    <text evidence="4 9">Belongs to the 1-acyl-sn-glycerol-3-phosphate acyltransferase family.</text>
</comment>
<evidence type="ECO:0000313" key="12">
    <source>
        <dbReference type="EMBL" id="PPE75740.1"/>
    </source>
</evidence>
<evidence type="ECO:0000256" key="10">
    <source>
        <dbReference type="SAM" id="Phobius"/>
    </source>
</evidence>
<evidence type="ECO:0000256" key="7">
    <source>
        <dbReference type="ARBA" id="ARBA00022679"/>
    </source>
</evidence>
<keyword evidence="9" id="KW-0444">Lipid biosynthesis</keyword>
<keyword evidence="7 9" id="KW-0808">Transferase</keyword>
<dbReference type="SUPFAM" id="SSF69593">
    <property type="entry name" value="Glycerol-3-phosphate (1)-acyltransferase"/>
    <property type="match status" value="1"/>
</dbReference>
<evidence type="ECO:0000256" key="1">
    <source>
        <dbReference type="ARBA" id="ARBA00001141"/>
    </source>
</evidence>
<feature type="transmembrane region" description="Helical" evidence="10">
    <location>
        <begin position="12"/>
        <end position="35"/>
    </location>
</feature>
<evidence type="ECO:0000313" key="13">
    <source>
        <dbReference type="Proteomes" id="UP000238220"/>
    </source>
</evidence>
<evidence type="ECO:0000256" key="6">
    <source>
        <dbReference type="ARBA" id="ARBA00016139"/>
    </source>
</evidence>
<dbReference type="EC" id="2.3.1.51" evidence="5 9"/>
<keyword evidence="8 9" id="KW-0012">Acyltransferase</keyword>
<keyword evidence="9" id="KW-0594">Phospholipid biosynthesis</keyword>
<dbReference type="GO" id="GO:0016024">
    <property type="term" value="P:CDP-diacylglycerol biosynthetic process"/>
    <property type="evidence" value="ECO:0007669"/>
    <property type="project" value="UniProtKB-UniPathway"/>
</dbReference>
<comment type="catalytic activity">
    <reaction evidence="1 9">
        <text>a 1-acyl-sn-glycero-3-phosphate + an acyl-CoA = a 1,2-diacyl-sn-glycero-3-phosphate + CoA</text>
        <dbReference type="Rhea" id="RHEA:19709"/>
        <dbReference type="ChEBI" id="CHEBI:57287"/>
        <dbReference type="ChEBI" id="CHEBI:57970"/>
        <dbReference type="ChEBI" id="CHEBI:58342"/>
        <dbReference type="ChEBI" id="CHEBI:58608"/>
        <dbReference type="EC" id="2.3.1.51"/>
    </reaction>
</comment>
<dbReference type="OrthoDB" id="9812274at2"/>
<keyword evidence="13" id="KW-1185">Reference proteome</keyword>
<dbReference type="EMBL" id="PSNW01000001">
    <property type="protein sequence ID" value="PPE75740.1"/>
    <property type="molecule type" value="Genomic_DNA"/>
</dbReference>
<dbReference type="GO" id="GO:0006654">
    <property type="term" value="P:phosphatidic acid biosynthetic process"/>
    <property type="evidence" value="ECO:0007669"/>
    <property type="project" value="TreeGrafter"/>
</dbReference>
<keyword evidence="10" id="KW-0472">Membrane</keyword>
<keyword evidence="9" id="KW-0443">Lipid metabolism</keyword>
<evidence type="ECO:0000256" key="2">
    <source>
        <dbReference type="ARBA" id="ARBA00004728"/>
    </source>
</evidence>
<evidence type="ECO:0000256" key="9">
    <source>
        <dbReference type="RuleBase" id="RU361267"/>
    </source>
</evidence>
<comment type="domain">
    <text evidence="9">The HXXXXD motif is essential for acyltransferase activity and may constitute the binding site for the phosphate moiety of the glycerol-3-phosphate.</text>
</comment>
<evidence type="ECO:0000256" key="8">
    <source>
        <dbReference type="ARBA" id="ARBA00023315"/>
    </source>
</evidence>
<dbReference type="Proteomes" id="UP000238220">
    <property type="component" value="Unassembled WGS sequence"/>
</dbReference>
<name>A0A2S5TL63_9GAMM</name>
<comment type="pathway">
    <text evidence="3">Lipid metabolism.</text>
</comment>
<comment type="caution">
    <text evidence="12">The sequence shown here is derived from an EMBL/GenBank/DDBJ whole genome shotgun (WGS) entry which is preliminary data.</text>
</comment>
<dbReference type="AlphaFoldDB" id="A0A2S5TL63"/>
<protein>
    <recommendedName>
        <fullName evidence="6 9">1-acyl-sn-glycerol-3-phosphate acyltransferase</fullName>
        <ecNumber evidence="5 9">2.3.1.51</ecNumber>
    </recommendedName>
</protein>
<keyword evidence="10" id="KW-1133">Transmembrane helix</keyword>
<keyword evidence="10" id="KW-0812">Transmembrane</keyword>
<dbReference type="PANTHER" id="PTHR10434">
    <property type="entry name" value="1-ACYL-SN-GLYCEROL-3-PHOSPHATE ACYLTRANSFERASE"/>
    <property type="match status" value="1"/>
</dbReference>
<proteinExistence type="inferred from homology"/>
<dbReference type="UniPathway" id="UPA00557">
    <property type="reaction ID" value="UER00613"/>
</dbReference>
<dbReference type="InterPro" id="IPR002123">
    <property type="entry name" value="Plipid/glycerol_acylTrfase"/>
</dbReference>
<evidence type="ECO:0000256" key="4">
    <source>
        <dbReference type="ARBA" id="ARBA00008655"/>
    </source>
</evidence>
<comment type="pathway">
    <text evidence="2">Phospholipid metabolism; CDP-diacylglycerol biosynthesis; CDP-diacylglycerol from sn-glycerol 3-phosphate: step 2/3.</text>
</comment>
<sequence>MLRRLFDLVYAPLAFAVFMLVLPLVCITVIATPGAALRREVGRLGVRLLLGSIGVPLFVRGRRHLPATPALVVCNHASYLDGLVLTAALPRRFTFMVQDGAAGWPLAGWTLKRMGVEFVDRGNARSAAALTRTLIRRMSEGESFVIFPEGTFKAGPGLLPFKNGAFMIAARAGAPVVPAGVRGTRRLYGGGNRLPRWSPVTVELEAALHPDGSAHAAQQLRDSARAVVLRLCGEPDRAPAEATAEPAD</sequence>
<dbReference type="Pfam" id="PF01553">
    <property type="entry name" value="Acyltransferase"/>
    <property type="match status" value="1"/>
</dbReference>
<evidence type="ECO:0000259" key="11">
    <source>
        <dbReference type="SMART" id="SM00563"/>
    </source>
</evidence>